<feature type="domain" description="CTLH" evidence="4">
    <location>
        <begin position="148"/>
        <end position="206"/>
    </location>
</feature>
<proteinExistence type="predicted"/>
<dbReference type="InterPro" id="IPR006595">
    <property type="entry name" value="CTLH_C"/>
</dbReference>
<evidence type="ECO:0000259" key="4">
    <source>
        <dbReference type="PROSITE" id="PS50897"/>
    </source>
</evidence>
<dbReference type="InterPro" id="IPR054080">
    <property type="entry name" value="TPR1-like_2nd"/>
</dbReference>
<dbReference type="InterPro" id="IPR027728">
    <property type="entry name" value="Topless_fam"/>
</dbReference>
<dbReference type="InterPro" id="IPR036322">
    <property type="entry name" value="WD40_repeat_dom_sf"/>
</dbReference>
<dbReference type="PANTHER" id="PTHR44083:SF5">
    <property type="entry name" value="PROTEIN TOPLESS-RELATED PROTEIN 2"/>
    <property type="match status" value="1"/>
</dbReference>
<dbReference type="SUPFAM" id="SSF50978">
    <property type="entry name" value="WD40 repeat-like"/>
    <property type="match status" value="1"/>
</dbReference>
<keyword evidence="1" id="KW-0853">WD repeat</keyword>
<evidence type="ECO:0000256" key="2">
    <source>
        <dbReference type="ARBA" id="ARBA00022737"/>
    </source>
</evidence>
<dbReference type="SMART" id="SM00668">
    <property type="entry name" value="CTLH"/>
    <property type="match status" value="1"/>
</dbReference>
<dbReference type="PANTHER" id="PTHR44083">
    <property type="entry name" value="TOPLESS-RELATED PROTEIN 1-RELATED"/>
    <property type="match status" value="1"/>
</dbReference>
<sequence length="361" mass="42520">MRRADEALRVIKGEKEKDRERERERETEREGEEKENTAAGEERKSGRRKERRRSSELQWLGIRLCSLKISIFIGFARNRAPDQGLICGAWRGKLLSRRSSWTRKSLRKPFISKLDYLSSALSFRARNISFPVHSSIWLNYRLEQESGFYFNMKHFEDLVQAGEWDEVERYLGGFTKVEDNRYSMKIFFEIRKQKYLEALDRLDFVVHLRVHFSKFHCILAFILNPFAPGMDYQTADSEHLMKRMRMGQTDEQVWDATTGQKQYTFEGHDAPVYSVCPHYKESIQVLSYPLKYKLCKINTLSCEYLVQSPFLRIMLTLQFIFSTAIDGKIKAWLYDCLGSRVDYDAPGRWCTTMAYSADGTR</sequence>
<dbReference type="Proteomes" id="UP000290560">
    <property type="component" value="Unassembled WGS sequence"/>
</dbReference>
<reference evidence="5" key="1">
    <citation type="journal article" date="2018" name="Data Brief">
        <title>Genome sequence data from 17 accessions of Ensete ventricosum, a staple food crop for millions in Ethiopia.</title>
        <authorList>
            <person name="Yemataw Z."/>
            <person name="Muzemil S."/>
            <person name="Ambachew D."/>
            <person name="Tripathi L."/>
            <person name="Tesfaye K."/>
            <person name="Chala A."/>
            <person name="Farbos A."/>
            <person name="O'Neill P."/>
            <person name="Moore K."/>
            <person name="Grant M."/>
            <person name="Studholme D.J."/>
        </authorList>
    </citation>
    <scope>NUCLEOTIDE SEQUENCE [LARGE SCALE GENOMIC DNA]</scope>
    <source>
        <tissue evidence="5">Leaf</tissue>
    </source>
</reference>
<evidence type="ECO:0000256" key="1">
    <source>
        <dbReference type="ARBA" id="ARBA00022574"/>
    </source>
</evidence>
<gene>
    <name evidence="5" type="ORF">BHM03_00034339</name>
</gene>
<dbReference type="AlphaFoldDB" id="A0A445MJ25"/>
<accession>A0A445MJ25</accession>
<dbReference type="PROSITE" id="PS50897">
    <property type="entry name" value="CTLH"/>
    <property type="match status" value="1"/>
</dbReference>
<evidence type="ECO:0000256" key="3">
    <source>
        <dbReference type="SAM" id="MobiDB-lite"/>
    </source>
</evidence>
<feature type="compositionally biased region" description="Basic and acidic residues" evidence="3">
    <location>
        <begin position="1"/>
        <end position="44"/>
    </location>
</feature>
<keyword evidence="2" id="KW-0677">Repeat</keyword>
<dbReference type="Pfam" id="PF21889">
    <property type="entry name" value="TPR1-like_2nd"/>
    <property type="match status" value="1"/>
</dbReference>
<name>A0A445MJ25_ENSVE</name>
<organism evidence="5">
    <name type="scientific">Ensete ventricosum</name>
    <name type="common">Abyssinian banana</name>
    <name type="synonym">Musa ensete</name>
    <dbReference type="NCBI Taxonomy" id="4639"/>
    <lineage>
        <taxon>Eukaryota</taxon>
        <taxon>Viridiplantae</taxon>
        <taxon>Streptophyta</taxon>
        <taxon>Embryophyta</taxon>
        <taxon>Tracheophyta</taxon>
        <taxon>Spermatophyta</taxon>
        <taxon>Magnoliopsida</taxon>
        <taxon>Liliopsida</taxon>
        <taxon>Zingiberales</taxon>
        <taxon>Musaceae</taxon>
        <taxon>Ensete</taxon>
    </lineage>
</organism>
<dbReference type="GO" id="GO:0006355">
    <property type="term" value="P:regulation of DNA-templated transcription"/>
    <property type="evidence" value="ECO:0007669"/>
    <property type="project" value="InterPro"/>
</dbReference>
<evidence type="ECO:0000313" key="5">
    <source>
        <dbReference type="EMBL" id="RZR74255.1"/>
    </source>
</evidence>
<dbReference type="EMBL" id="KV876173">
    <property type="protein sequence ID" value="RZR74255.1"/>
    <property type="molecule type" value="Genomic_DNA"/>
</dbReference>
<dbReference type="Gene3D" id="2.130.10.10">
    <property type="entry name" value="YVTN repeat-like/Quinoprotein amine dehydrogenase"/>
    <property type="match status" value="1"/>
</dbReference>
<protein>
    <recommendedName>
        <fullName evidence="4">CTLH domain-containing protein</fullName>
    </recommendedName>
</protein>
<dbReference type="InterPro" id="IPR015943">
    <property type="entry name" value="WD40/YVTN_repeat-like_dom_sf"/>
</dbReference>
<feature type="region of interest" description="Disordered" evidence="3">
    <location>
        <begin position="1"/>
        <end position="49"/>
    </location>
</feature>